<dbReference type="Pfam" id="PF00263">
    <property type="entry name" value="Secretin"/>
    <property type="match status" value="1"/>
</dbReference>
<dbReference type="RefSeq" id="WP_101636695.1">
    <property type="nucleotide sequence ID" value="NZ_PKHU01000002.1"/>
</dbReference>
<evidence type="ECO:0000313" key="7">
    <source>
        <dbReference type="EMBL" id="PKZ29692.1"/>
    </source>
</evidence>
<dbReference type="GO" id="GO:0016020">
    <property type="term" value="C:membrane"/>
    <property type="evidence" value="ECO:0007669"/>
    <property type="project" value="UniProtKB-SubCell"/>
</dbReference>
<dbReference type="InterPro" id="IPR013358">
    <property type="entry name" value="Pilus_biogenesis_MshL"/>
</dbReference>
<feature type="signal peptide" evidence="5">
    <location>
        <begin position="1"/>
        <end position="24"/>
    </location>
</feature>
<keyword evidence="2 5" id="KW-0732">Signal</keyword>
<dbReference type="GO" id="GO:0015627">
    <property type="term" value="C:type II protein secretion system complex"/>
    <property type="evidence" value="ECO:0007669"/>
    <property type="project" value="TreeGrafter"/>
</dbReference>
<dbReference type="PANTHER" id="PTHR30332">
    <property type="entry name" value="PROBABLE GENERAL SECRETION PATHWAY PROTEIN D"/>
    <property type="match status" value="1"/>
</dbReference>
<dbReference type="InterPro" id="IPR050810">
    <property type="entry name" value="Bact_Secretion_Sys_Channel"/>
</dbReference>
<dbReference type="InterPro" id="IPR004846">
    <property type="entry name" value="T2SS/T3SS_dom"/>
</dbReference>
<dbReference type="PANTHER" id="PTHR30332:SF24">
    <property type="entry name" value="SECRETIN GSPD-RELATED"/>
    <property type="match status" value="1"/>
</dbReference>
<gene>
    <name evidence="7" type="ORF">CYJ41_02035</name>
</gene>
<organism evidence="7 8">
    <name type="scientific">Campylobacter ureolyticus</name>
    <dbReference type="NCBI Taxonomy" id="827"/>
    <lineage>
        <taxon>Bacteria</taxon>
        <taxon>Pseudomonadati</taxon>
        <taxon>Campylobacterota</taxon>
        <taxon>Epsilonproteobacteria</taxon>
        <taxon>Campylobacterales</taxon>
        <taxon>Campylobacteraceae</taxon>
        <taxon>Campylobacter</taxon>
    </lineage>
</organism>
<evidence type="ECO:0000256" key="5">
    <source>
        <dbReference type="SAM" id="SignalP"/>
    </source>
</evidence>
<evidence type="ECO:0000256" key="3">
    <source>
        <dbReference type="ARBA" id="ARBA00023136"/>
    </source>
</evidence>
<dbReference type="InterPro" id="IPR004845">
    <property type="entry name" value="T2SS_GspD_CS"/>
</dbReference>
<feature type="chain" id="PRO_5014155841" evidence="5">
    <location>
        <begin position="25"/>
        <end position="530"/>
    </location>
</feature>
<dbReference type="GO" id="GO:0009306">
    <property type="term" value="P:protein secretion"/>
    <property type="evidence" value="ECO:0007669"/>
    <property type="project" value="InterPro"/>
</dbReference>
<evidence type="ECO:0000313" key="8">
    <source>
        <dbReference type="Proteomes" id="UP000234639"/>
    </source>
</evidence>
<dbReference type="NCBIfam" id="TIGR02519">
    <property type="entry name" value="pilus_MshL"/>
    <property type="match status" value="1"/>
</dbReference>
<dbReference type="InterPro" id="IPR001775">
    <property type="entry name" value="GspD/PilQ"/>
</dbReference>
<sequence>MSKSTRKLALSLILALGLSTGLSASTCDKRAFNISITDAVTLNDILTQLSDTCNFSIVAKDAIAAEALKKELAGVSIKNLSLREVFNILINENNLGYEFNNQALMVSALQTKTFKIDYITSVREGTAILKASTDSSPKEFDAERNSELLDENAIRTIEKFDFWANVAEEITYILNSGAEKYQAIPPIINQNAGLVTVTATKAQLKRVDEYIKELQRRLKRQVMLDVTIVEVQLGNSYTTGIDWSQFKIGFDTYMGGNPDTPSRYRAGNAGSYVVGEAKDAINSDTGDKMTLVASSLKSSSLKRAVSTGSGWSIGANLNFNIAGAINFLEQKGKTKVISNPKVMTLNNQQAIITVGDVINYILIESKNSSDSSTTVSENRKMYSTFIGILLNITPEISDQNKIMLRINPSLSALKYPKDNIRIEDTLGNPLPRQIAPDTKEKKVSTVITVNDGDTVILGGMIAQSKDKQNNNVPVLSEIPLLGNLFKSTADVLSTTELVFIITPRLMDNTGKNIADSLKELGYSKSLYTYE</sequence>
<dbReference type="PROSITE" id="PS00875">
    <property type="entry name" value="T2SP_D"/>
    <property type="match status" value="1"/>
</dbReference>
<proteinExistence type="inferred from homology"/>
<dbReference type="Proteomes" id="UP000234639">
    <property type="component" value="Unassembled WGS sequence"/>
</dbReference>
<dbReference type="PRINTS" id="PR00811">
    <property type="entry name" value="BCTERIALGSPD"/>
</dbReference>
<dbReference type="AlphaFoldDB" id="A0A2I1NBG0"/>
<comment type="similarity">
    <text evidence="4">Belongs to the bacterial secretin family.</text>
</comment>
<feature type="domain" description="Type II/III secretion system secretin-like" evidence="6">
    <location>
        <begin position="327"/>
        <end position="506"/>
    </location>
</feature>
<dbReference type="EMBL" id="PKHU01000002">
    <property type="protein sequence ID" value="PKZ29692.1"/>
    <property type="molecule type" value="Genomic_DNA"/>
</dbReference>
<evidence type="ECO:0000256" key="4">
    <source>
        <dbReference type="RuleBase" id="RU004003"/>
    </source>
</evidence>
<protein>
    <submittedName>
        <fullName evidence="7">Pilus (MSHA type) biogenesis protein MshL</fullName>
    </submittedName>
</protein>
<evidence type="ECO:0000256" key="1">
    <source>
        <dbReference type="ARBA" id="ARBA00004370"/>
    </source>
</evidence>
<comment type="subcellular location">
    <subcellularLocation>
        <location evidence="1">Membrane</location>
    </subcellularLocation>
</comment>
<keyword evidence="3" id="KW-0472">Membrane</keyword>
<evidence type="ECO:0000259" key="6">
    <source>
        <dbReference type="Pfam" id="PF00263"/>
    </source>
</evidence>
<name>A0A2I1NBG0_9BACT</name>
<evidence type="ECO:0000256" key="2">
    <source>
        <dbReference type="ARBA" id="ARBA00022729"/>
    </source>
</evidence>
<accession>A0A2I1NBG0</accession>
<comment type="caution">
    <text evidence="7">The sequence shown here is derived from an EMBL/GenBank/DDBJ whole genome shotgun (WGS) entry which is preliminary data.</text>
</comment>
<reference evidence="7 8" key="1">
    <citation type="submission" date="2017-12" db="EMBL/GenBank/DDBJ databases">
        <title>Phylogenetic diversity of female urinary microbiome.</title>
        <authorList>
            <person name="Thomas-White K."/>
            <person name="Wolfe A.J."/>
        </authorList>
    </citation>
    <scope>NUCLEOTIDE SEQUENCE [LARGE SCALE GENOMIC DNA]</scope>
    <source>
        <strain evidence="7 8">UMB0112</strain>
    </source>
</reference>